<feature type="compositionally biased region" description="Low complexity" evidence="1">
    <location>
        <begin position="195"/>
        <end position="204"/>
    </location>
</feature>
<dbReference type="InterPro" id="IPR051719">
    <property type="entry name" value="CASTOR_mTORC1"/>
</dbReference>
<dbReference type="OrthoDB" id="58529at2759"/>
<dbReference type="Proteomes" id="UP000246991">
    <property type="component" value="Unassembled WGS sequence"/>
</dbReference>
<protein>
    <recommendedName>
        <fullName evidence="2">CASTOR ACT domain-containing protein</fullName>
    </recommendedName>
</protein>
<accession>A0A317SZ86</accession>
<dbReference type="Gene3D" id="3.30.2130.10">
    <property type="entry name" value="VC0802-like"/>
    <property type="match status" value="2"/>
</dbReference>
<reference evidence="3 4" key="1">
    <citation type="submission" date="2018-03" db="EMBL/GenBank/DDBJ databases">
        <title>Genomes of Pezizomycetes fungi and the evolution of truffles.</title>
        <authorList>
            <person name="Murat C."/>
            <person name="Payen T."/>
            <person name="Noel B."/>
            <person name="Kuo A."/>
            <person name="Martin F.M."/>
        </authorList>
    </citation>
    <scope>NUCLEOTIDE SEQUENCE [LARGE SCALE GENOMIC DNA]</scope>
    <source>
        <strain evidence="3">091103-1</strain>
    </source>
</reference>
<name>A0A317SZ86_9PEZI</name>
<dbReference type="InterPro" id="IPR045865">
    <property type="entry name" value="ACT-like_dom_sf"/>
</dbReference>
<evidence type="ECO:0000313" key="4">
    <source>
        <dbReference type="Proteomes" id="UP000246991"/>
    </source>
</evidence>
<dbReference type="AlphaFoldDB" id="A0A317SZ86"/>
<organism evidence="3 4">
    <name type="scientific">Tuber magnatum</name>
    <name type="common">white Piedmont truffle</name>
    <dbReference type="NCBI Taxonomy" id="42249"/>
    <lineage>
        <taxon>Eukaryota</taxon>
        <taxon>Fungi</taxon>
        <taxon>Dikarya</taxon>
        <taxon>Ascomycota</taxon>
        <taxon>Pezizomycotina</taxon>
        <taxon>Pezizomycetes</taxon>
        <taxon>Pezizales</taxon>
        <taxon>Tuberaceae</taxon>
        <taxon>Tuber</taxon>
    </lineage>
</organism>
<dbReference type="Pfam" id="PF13840">
    <property type="entry name" value="ACT_7"/>
    <property type="match status" value="1"/>
</dbReference>
<sequence>MTYMSASIQFLECRLSLIHIPLHLYPHFVQAILSLILPSISSSSGGKSAWDEDLAPGHHSTRTPSLSSEAFVNISVTPVECSVVCSTQQVENLFAPIIQTLSSSLREEVKISEDEFVAIQVDGEGLDAGQRVLDLTSPLALAGVPIFFLTTYFSDYILVPSGNRNNVTRALQRRGFVFERHTEAFVTSPSHHRNSSSTPSFIIAPPSPPPTTTVGELQIKTFEKLRKQSVVPQVNKNTRLVLCAGRRSANKGRGIDDRGLYLGLVKCLISNPQFLSVTLTDAEPASLLLEKEMLPMFGSDDALLGSKEDVLIPILLDLRGLPVDSTGIVCGVAGKLVGGATRGNLDRTEAIEMSYLSTARAGTVIVAEDDLARAVAALEM</sequence>
<dbReference type="EMBL" id="PYWC01000014">
    <property type="protein sequence ID" value="PWW78606.1"/>
    <property type="molecule type" value="Genomic_DNA"/>
</dbReference>
<evidence type="ECO:0000256" key="1">
    <source>
        <dbReference type="SAM" id="MobiDB-lite"/>
    </source>
</evidence>
<dbReference type="PANTHER" id="PTHR31131:SF6">
    <property type="entry name" value="CASTOR ACT DOMAIN-CONTAINING PROTEIN"/>
    <property type="match status" value="1"/>
</dbReference>
<feature type="domain" description="CASTOR ACT" evidence="2">
    <location>
        <begin position="112"/>
        <end position="173"/>
    </location>
</feature>
<dbReference type="PANTHER" id="PTHR31131">
    <property type="entry name" value="CHROMOSOME 1, WHOLE GENOME SHOTGUN SEQUENCE"/>
    <property type="match status" value="1"/>
</dbReference>
<dbReference type="InterPro" id="IPR027795">
    <property type="entry name" value="CASTOR_ACT_dom"/>
</dbReference>
<comment type="caution">
    <text evidence="3">The sequence shown here is derived from an EMBL/GenBank/DDBJ whole genome shotgun (WGS) entry which is preliminary data.</text>
</comment>
<dbReference type="GO" id="GO:0046394">
    <property type="term" value="P:carboxylic acid biosynthetic process"/>
    <property type="evidence" value="ECO:0007669"/>
    <property type="project" value="UniProtKB-ARBA"/>
</dbReference>
<keyword evidence="4" id="KW-1185">Reference proteome</keyword>
<dbReference type="GO" id="GO:0006520">
    <property type="term" value="P:amino acid metabolic process"/>
    <property type="evidence" value="ECO:0007669"/>
    <property type="project" value="UniProtKB-ARBA"/>
</dbReference>
<evidence type="ECO:0000259" key="2">
    <source>
        <dbReference type="Pfam" id="PF13840"/>
    </source>
</evidence>
<feature type="region of interest" description="Disordered" evidence="1">
    <location>
        <begin position="187"/>
        <end position="213"/>
    </location>
</feature>
<proteinExistence type="predicted"/>
<evidence type="ECO:0000313" key="3">
    <source>
        <dbReference type="EMBL" id="PWW78606.1"/>
    </source>
</evidence>
<gene>
    <name evidence="3" type="ORF">C7212DRAFT_173000</name>
</gene>
<dbReference type="SUPFAM" id="SSF55021">
    <property type="entry name" value="ACT-like"/>
    <property type="match status" value="1"/>
</dbReference>